<comment type="caution">
    <text evidence="3">The sequence shown here is derived from an EMBL/GenBank/DDBJ whole genome shotgun (WGS) entry which is preliminary data.</text>
</comment>
<dbReference type="PANTHER" id="PTHR34580:SF3">
    <property type="entry name" value="PROTEIN PAFB"/>
    <property type="match status" value="1"/>
</dbReference>
<dbReference type="PANTHER" id="PTHR34580">
    <property type="match status" value="1"/>
</dbReference>
<dbReference type="InterPro" id="IPR057727">
    <property type="entry name" value="WCX_dom"/>
</dbReference>
<accession>A0ABS5XZ54</accession>
<sequence length="339" mass="37194">MPTESPSRTAPEERLVNLVVALMATEQGLTKDTILSSVTGYREQSSAGASKDALEKMFERDKQTLRGLGIQVETIGDYADPDDLREARYRIPTAEYELPADIQFSPAELAVLNLAGGVWSESSMSADARSGLRKIRALGIDVDAPIIGYSPRISLRETAFRPLQSAIEQGRVVHFSYLKAGEDAARRRRIRPLALVEYEARWHVYGFDLDQGEPRTFLLSRIVSDVEITRTSFDLAERDGAGDRALAGLADLAGRQRALVEITPGTEAALRLQRRAEPADQGFLVPFVDLHILADELASYGPEVRVVEPAPLRDAVIARLERVLALHGGESDGTEASSR</sequence>
<dbReference type="InterPro" id="IPR051534">
    <property type="entry name" value="CBASS_pafABC_assoc_protein"/>
</dbReference>
<dbReference type="RefSeq" id="WP_215487796.1">
    <property type="nucleotide sequence ID" value="NZ_BAAAPJ010000004.1"/>
</dbReference>
<reference evidence="3 4" key="1">
    <citation type="submission" date="2021-03" db="EMBL/GenBank/DDBJ databases">
        <title>Microbacterium pauli sp. nov., isolated from microfiltered milk.</title>
        <authorList>
            <person name="Bellassi P."/>
            <person name="Fontana A."/>
            <person name="Callegari M.L."/>
            <person name="Lorenzo M."/>
            <person name="Cappa F."/>
        </authorList>
    </citation>
    <scope>NUCLEOTIDE SEQUENCE [LARGE SCALE GENOMIC DNA]</scope>
    <source>
        <strain evidence="3 4">DSM 18909</strain>
    </source>
</reference>
<evidence type="ECO:0000313" key="3">
    <source>
        <dbReference type="EMBL" id="MBT8798558.1"/>
    </source>
</evidence>
<keyword evidence="4" id="KW-1185">Reference proteome</keyword>
<dbReference type="Proteomes" id="UP000740605">
    <property type="component" value="Unassembled WGS sequence"/>
</dbReference>
<evidence type="ECO:0000313" key="4">
    <source>
        <dbReference type="Proteomes" id="UP000740605"/>
    </source>
</evidence>
<feature type="domain" description="WCX" evidence="2">
    <location>
        <begin position="258"/>
        <end position="324"/>
    </location>
</feature>
<dbReference type="Pfam" id="PF25583">
    <property type="entry name" value="WCX"/>
    <property type="match status" value="1"/>
</dbReference>
<evidence type="ECO:0000259" key="1">
    <source>
        <dbReference type="Pfam" id="PF13280"/>
    </source>
</evidence>
<proteinExistence type="predicted"/>
<dbReference type="Pfam" id="PF13280">
    <property type="entry name" value="WYL"/>
    <property type="match status" value="1"/>
</dbReference>
<protein>
    <submittedName>
        <fullName evidence="3">WYL domain-containing protein</fullName>
    </submittedName>
</protein>
<organism evidence="3 4">
    <name type="scientific">Microbacterium flavum</name>
    <dbReference type="NCBI Taxonomy" id="415216"/>
    <lineage>
        <taxon>Bacteria</taxon>
        <taxon>Bacillati</taxon>
        <taxon>Actinomycetota</taxon>
        <taxon>Actinomycetes</taxon>
        <taxon>Micrococcales</taxon>
        <taxon>Microbacteriaceae</taxon>
        <taxon>Microbacterium</taxon>
    </lineage>
</organism>
<name>A0ABS5XZ54_9MICO</name>
<dbReference type="PROSITE" id="PS52050">
    <property type="entry name" value="WYL"/>
    <property type="match status" value="1"/>
</dbReference>
<gene>
    <name evidence="3" type="ORF">J0P97_10790</name>
</gene>
<feature type="domain" description="WYL" evidence="1">
    <location>
        <begin position="159"/>
        <end position="224"/>
    </location>
</feature>
<evidence type="ECO:0000259" key="2">
    <source>
        <dbReference type="Pfam" id="PF25583"/>
    </source>
</evidence>
<dbReference type="InterPro" id="IPR026881">
    <property type="entry name" value="WYL_dom"/>
</dbReference>
<dbReference type="EMBL" id="JAFLHG010000009">
    <property type="protein sequence ID" value="MBT8798558.1"/>
    <property type="molecule type" value="Genomic_DNA"/>
</dbReference>